<dbReference type="Gene3D" id="2.60.40.2850">
    <property type="match status" value="1"/>
</dbReference>
<gene>
    <name evidence="2" type="ORF">GCM10010405_13530</name>
</gene>
<evidence type="ECO:0000313" key="3">
    <source>
        <dbReference type="Proteomes" id="UP001501638"/>
    </source>
</evidence>
<feature type="signal peptide" evidence="1">
    <location>
        <begin position="1"/>
        <end position="25"/>
    </location>
</feature>
<name>A0ABN3JLR2_9ACTN</name>
<dbReference type="NCBIfam" id="TIGR01653">
    <property type="entry name" value="lactococcin_972"/>
    <property type="match status" value="1"/>
</dbReference>
<feature type="chain" id="PRO_5046490699" evidence="1">
    <location>
        <begin position="26"/>
        <end position="95"/>
    </location>
</feature>
<keyword evidence="3" id="KW-1185">Reference proteome</keyword>
<sequence length="95" mass="10090">MRKMIARLGVVVGALVVATATPALATITYPPEGGTWDHGITPGTVWSNYYHGSKCHGSTSVGYFTDRSPDTAAGRWSNSATHAAVSGNKVYYRIC</sequence>
<organism evidence="2 3">
    <name type="scientific">Streptomyces macrosporus</name>
    <dbReference type="NCBI Taxonomy" id="44032"/>
    <lineage>
        <taxon>Bacteria</taxon>
        <taxon>Bacillati</taxon>
        <taxon>Actinomycetota</taxon>
        <taxon>Actinomycetes</taxon>
        <taxon>Kitasatosporales</taxon>
        <taxon>Streptomycetaceae</taxon>
        <taxon>Streptomyces</taxon>
    </lineage>
</organism>
<evidence type="ECO:0000313" key="2">
    <source>
        <dbReference type="EMBL" id="GAA2431936.1"/>
    </source>
</evidence>
<dbReference type="Pfam" id="PF09683">
    <property type="entry name" value="Lactococcin_972"/>
    <property type="match status" value="1"/>
</dbReference>
<reference evidence="2 3" key="1">
    <citation type="journal article" date="2019" name="Int. J. Syst. Evol. Microbiol.">
        <title>The Global Catalogue of Microorganisms (GCM) 10K type strain sequencing project: providing services to taxonomists for standard genome sequencing and annotation.</title>
        <authorList>
            <consortium name="The Broad Institute Genomics Platform"/>
            <consortium name="The Broad Institute Genome Sequencing Center for Infectious Disease"/>
            <person name="Wu L."/>
            <person name="Ma J."/>
        </authorList>
    </citation>
    <scope>NUCLEOTIDE SEQUENCE [LARGE SCALE GENOMIC DNA]</scope>
    <source>
        <strain evidence="2 3">JCM 6305</strain>
    </source>
</reference>
<dbReference type="Proteomes" id="UP001501638">
    <property type="component" value="Unassembled WGS sequence"/>
</dbReference>
<evidence type="ECO:0000256" key="1">
    <source>
        <dbReference type="SAM" id="SignalP"/>
    </source>
</evidence>
<dbReference type="InterPro" id="IPR006540">
    <property type="entry name" value="Lactococcin_972"/>
</dbReference>
<protein>
    <submittedName>
        <fullName evidence="2">Lactococcin 972 family bacteriocin</fullName>
    </submittedName>
</protein>
<accession>A0ABN3JLR2</accession>
<keyword evidence="1" id="KW-0732">Signal</keyword>
<proteinExistence type="predicted"/>
<comment type="caution">
    <text evidence="2">The sequence shown here is derived from an EMBL/GenBank/DDBJ whole genome shotgun (WGS) entry which is preliminary data.</text>
</comment>
<dbReference type="EMBL" id="BAAASZ010000011">
    <property type="protein sequence ID" value="GAA2431936.1"/>
    <property type="molecule type" value="Genomic_DNA"/>
</dbReference>